<organism evidence="1 2">
    <name type="scientific">Wenyingzhuangia heitensis</name>
    <dbReference type="NCBI Taxonomy" id="1487859"/>
    <lineage>
        <taxon>Bacteria</taxon>
        <taxon>Pseudomonadati</taxon>
        <taxon>Bacteroidota</taxon>
        <taxon>Flavobacteriia</taxon>
        <taxon>Flavobacteriales</taxon>
        <taxon>Flavobacteriaceae</taxon>
        <taxon>Wenyingzhuangia</taxon>
    </lineage>
</organism>
<dbReference type="EMBL" id="JAASQL010000019">
    <property type="protein sequence ID" value="NIJ46638.1"/>
    <property type="molecule type" value="Genomic_DNA"/>
</dbReference>
<sequence length="47" mass="5309">MLLIKNESLNCSIYTKVSYSINKLNFTGQTFSLATINSTKSFIILTF</sequence>
<accession>A0ABX0UDY4</accession>
<gene>
    <name evidence="1" type="ORF">FHR24_003133</name>
</gene>
<proteinExistence type="predicted"/>
<keyword evidence="2" id="KW-1185">Reference proteome</keyword>
<name>A0ABX0UDY4_9FLAO</name>
<reference evidence="1 2" key="1">
    <citation type="submission" date="2020-03" db="EMBL/GenBank/DDBJ databases">
        <title>Genomic Encyclopedia of Type Strains, Phase IV (KMG-IV): sequencing the most valuable type-strain genomes for metagenomic binning, comparative biology and taxonomic classification.</title>
        <authorList>
            <person name="Goeker M."/>
        </authorList>
    </citation>
    <scope>NUCLEOTIDE SEQUENCE [LARGE SCALE GENOMIC DNA]</scope>
    <source>
        <strain evidence="1 2">DSM 101599</strain>
    </source>
</reference>
<evidence type="ECO:0000313" key="2">
    <source>
        <dbReference type="Proteomes" id="UP000745859"/>
    </source>
</evidence>
<evidence type="ECO:0000313" key="1">
    <source>
        <dbReference type="EMBL" id="NIJ46638.1"/>
    </source>
</evidence>
<dbReference type="Proteomes" id="UP000745859">
    <property type="component" value="Unassembled WGS sequence"/>
</dbReference>
<comment type="caution">
    <text evidence="1">The sequence shown here is derived from an EMBL/GenBank/DDBJ whole genome shotgun (WGS) entry which is preliminary data.</text>
</comment>
<protein>
    <submittedName>
        <fullName evidence="1">Uncharacterized protein</fullName>
    </submittedName>
</protein>